<reference evidence="3 4" key="1">
    <citation type="submission" date="2020-08" db="EMBL/GenBank/DDBJ databases">
        <title>Genomic Encyclopedia of Type Strains, Phase IV (KMG-IV): sequencing the most valuable type-strain genomes for metagenomic binning, comparative biology and taxonomic classification.</title>
        <authorList>
            <person name="Goeker M."/>
        </authorList>
    </citation>
    <scope>NUCLEOTIDE SEQUENCE [LARGE SCALE GENOMIC DNA]</scope>
    <source>
        <strain evidence="3 4">DSM 100211</strain>
    </source>
</reference>
<dbReference type="Gene3D" id="2.70.70.10">
    <property type="entry name" value="Glucose Permease (Domain IIA)"/>
    <property type="match status" value="1"/>
</dbReference>
<dbReference type="Proteomes" id="UP000574761">
    <property type="component" value="Unassembled WGS sequence"/>
</dbReference>
<sequence>MRVLPILAAVAMIAVAPLAHGQSLKPDEVLSTIAARVISEPNPVLGADGRVHLAYELLVVNPSKLIVTLEQVEAVDADGRSLWSLEGEGLAAMTASYADTGSRLPPGGSAIVFMDVSFAAGEPLPADVSARITTNRMAAGADGKPTPLPEDSPLAATSSFTGARTALGKPAVVVAPPLKGKGWIAVNGCCDAITSHRGAVIPVNGALRVPERFAIDWIKLDDGGRVFTGDAAKLESYAYYGVPIYSAADGVVVNLYDEADEQVPGKDAKGITAENVGGNMLVVDIGGGAYAFYAHLQRGSLKVKLGDRVETGQVIGLLGNTGNSTAPHLHFHVMDGPSPLDANGLPFVFTRFSSSGTLEPGSDDAIENGQAARIGKALAGDHVNQLPLNDEVVDFE</sequence>
<comment type="caution">
    <text evidence="3">The sequence shown here is derived from an EMBL/GenBank/DDBJ whole genome shotgun (WGS) entry which is preliminary data.</text>
</comment>
<proteinExistence type="predicted"/>
<dbReference type="InterPro" id="IPR016047">
    <property type="entry name" value="M23ase_b-sheet_dom"/>
</dbReference>
<evidence type="ECO:0000256" key="1">
    <source>
        <dbReference type="SAM" id="SignalP"/>
    </source>
</evidence>
<dbReference type="AlphaFoldDB" id="A0A7W6GLI3"/>
<dbReference type="GO" id="GO:0004222">
    <property type="term" value="F:metalloendopeptidase activity"/>
    <property type="evidence" value="ECO:0007669"/>
    <property type="project" value="TreeGrafter"/>
</dbReference>
<dbReference type="InterPro" id="IPR011055">
    <property type="entry name" value="Dup_hybrid_motif"/>
</dbReference>
<dbReference type="SUPFAM" id="SSF51261">
    <property type="entry name" value="Duplicated hybrid motif"/>
    <property type="match status" value="1"/>
</dbReference>
<accession>A0A7W6GLI3</accession>
<keyword evidence="4" id="KW-1185">Reference proteome</keyword>
<dbReference type="PANTHER" id="PTHR21666">
    <property type="entry name" value="PEPTIDASE-RELATED"/>
    <property type="match status" value="1"/>
</dbReference>
<evidence type="ECO:0000313" key="4">
    <source>
        <dbReference type="Proteomes" id="UP000574761"/>
    </source>
</evidence>
<gene>
    <name evidence="3" type="ORF">GGQ64_003158</name>
</gene>
<dbReference type="PANTHER" id="PTHR21666:SF270">
    <property type="entry name" value="MUREIN HYDROLASE ACTIVATOR ENVC"/>
    <property type="match status" value="1"/>
</dbReference>
<organism evidence="3 4">
    <name type="scientific">Mycoplana azooxidifex</name>
    <dbReference type="NCBI Taxonomy" id="1636188"/>
    <lineage>
        <taxon>Bacteria</taxon>
        <taxon>Pseudomonadati</taxon>
        <taxon>Pseudomonadota</taxon>
        <taxon>Alphaproteobacteria</taxon>
        <taxon>Hyphomicrobiales</taxon>
        <taxon>Rhizobiaceae</taxon>
        <taxon>Mycoplana</taxon>
    </lineage>
</organism>
<dbReference type="EMBL" id="JACIEE010000006">
    <property type="protein sequence ID" value="MBB3977944.1"/>
    <property type="molecule type" value="Genomic_DNA"/>
</dbReference>
<protein>
    <submittedName>
        <fullName evidence="3">Murein DD-endopeptidase MepM/ murein hydrolase activator NlpD</fullName>
    </submittedName>
</protein>
<dbReference type="RefSeq" id="WP_183805892.1">
    <property type="nucleotide sequence ID" value="NZ_JACIEE010000006.1"/>
</dbReference>
<keyword evidence="3" id="KW-0378">Hydrolase</keyword>
<evidence type="ECO:0000313" key="3">
    <source>
        <dbReference type="EMBL" id="MBB3977944.1"/>
    </source>
</evidence>
<dbReference type="InterPro" id="IPR050570">
    <property type="entry name" value="Cell_wall_metabolism_enzyme"/>
</dbReference>
<name>A0A7W6GLI3_9HYPH</name>
<keyword evidence="1" id="KW-0732">Signal</keyword>
<dbReference type="CDD" id="cd12797">
    <property type="entry name" value="M23_peptidase"/>
    <property type="match status" value="1"/>
</dbReference>
<feature type="chain" id="PRO_5031478179" evidence="1">
    <location>
        <begin position="22"/>
        <end position="396"/>
    </location>
</feature>
<feature type="signal peptide" evidence="1">
    <location>
        <begin position="1"/>
        <end position="21"/>
    </location>
</feature>
<evidence type="ECO:0000259" key="2">
    <source>
        <dbReference type="Pfam" id="PF01551"/>
    </source>
</evidence>
<feature type="domain" description="M23ase beta-sheet core" evidence="2">
    <location>
        <begin position="239"/>
        <end position="341"/>
    </location>
</feature>
<dbReference type="Pfam" id="PF01551">
    <property type="entry name" value="Peptidase_M23"/>
    <property type="match status" value="1"/>
</dbReference>